<proteinExistence type="predicted"/>
<dbReference type="GO" id="GO:0016301">
    <property type="term" value="F:kinase activity"/>
    <property type="evidence" value="ECO:0007669"/>
    <property type="project" value="UniProtKB-KW"/>
</dbReference>
<reference evidence="1 2" key="1">
    <citation type="submission" date="2018-08" db="EMBL/GenBank/DDBJ databases">
        <title>Genomic taxonomy of the Vibrionaceae family.</title>
        <authorList>
            <person name="Gomez-Gil B."/>
            <person name="Tanaka M."/>
            <person name="Sawabe T."/>
            <person name="Enciso-Ibarra K."/>
        </authorList>
    </citation>
    <scope>NUCLEOTIDE SEQUENCE [LARGE SCALE GENOMIC DNA]</scope>
    <source>
        <strain evidence="1 2">CAIM 1831</strain>
    </source>
</reference>
<gene>
    <name evidence="1" type="ORF">D1115_10450</name>
</gene>
<dbReference type="Proteomes" id="UP000262832">
    <property type="component" value="Chromosome I"/>
</dbReference>
<organism evidence="1 2">
    <name type="scientific">Vibrio alfacsensis</name>
    <dbReference type="NCBI Taxonomy" id="1074311"/>
    <lineage>
        <taxon>Bacteria</taxon>
        <taxon>Pseudomonadati</taxon>
        <taxon>Pseudomonadota</taxon>
        <taxon>Gammaproteobacteria</taxon>
        <taxon>Vibrionales</taxon>
        <taxon>Vibrionaceae</taxon>
        <taxon>Vibrio</taxon>
    </lineage>
</organism>
<dbReference type="EMBL" id="CP032093">
    <property type="protein sequence ID" value="AXY01517.1"/>
    <property type="molecule type" value="Genomic_DNA"/>
</dbReference>
<keyword evidence="2" id="KW-1185">Reference proteome</keyword>
<dbReference type="InterPro" id="IPR044144">
    <property type="entry name" value="SAF_UxaA/GarD"/>
</dbReference>
<keyword evidence="1" id="KW-0418">Kinase</keyword>
<protein>
    <submittedName>
        <fullName evidence="1">Carbohydrate kinase</fullName>
    </submittedName>
</protein>
<name>A0ABM6YUZ6_9VIBR</name>
<keyword evidence="1" id="KW-0808">Transferase</keyword>
<accession>A0ABM6YUZ6</accession>
<sequence length="128" mass="14182">MPIVGQWTINCLTIRQSKYNESNKTSSTDNVATLLGDVEKHELVQIISADNEVIAEIKALQKITFGNKIALGDIANDEHILKCGHSIGKSIVEIPQGQLVHVQNVRSERLDIPEAIIEEIIKQMGIEQ</sequence>
<dbReference type="RefSeq" id="WP_128811278.1">
    <property type="nucleotide sequence ID" value="NZ_CP032093.1"/>
</dbReference>
<evidence type="ECO:0000313" key="2">
    <source>
        <dbReference type="Proteomes" id="UP000262832"/>
    </source>
</evidence>
<dbReference type="Gene3D" id="2.30.130.110">
    <property type="match status" value="1"/>
</dbReference>
<dbReference type="CDD" id="cd11613">
    <property type="entry name" value="SAF_AH_GD"/>
    <property type="match status" value="1"/>
</dbReference>
<evidence type="ECO:0000313" key="1">
    <source>
        <dbReference type="EMBL" id="AXY01517.1"/>
    </source>
</evidence>